<proteinExistence type="predicted"/>
<sequence>LTVPIQALDQMRPLLGVKFGVMISIAKYY</sequence>
<dbReference type="AlphaFoldDB" id="A0A0M3J4R4"/>
<evidence type="ECO:0000313" key="1">
    <source>
        <dbReference type="WBParaSite" id="ASIM_0000253701-mRNA-1"/>
    </source>
</evidence>
<name>A0A0M3J4R4_ANISI</name>
<organism evidence="1">
    <name type="scientific">Anisakis simplex</name>
    <name type="common">Herring worm</name>
    <dbReference type="NCBI Taxonomy" id="6269"/>
    <lineage>
        <taxon>Eukaryota</taxon>
        <taxon>Metazoa</taxon>
        <taxon>Ecdysozoa</taxon>
        <taxon>Nematoda</taxon>
        <taxon>Chromadorea</taxon>
        <taxon>Rhabditida</taxon>
        <taxon>Spirurina</taxon>
        <taxon>Ascaridomorpha</taxon>
        <taxon>Ascaridoidea</taxon>
        <taxon>Anisakidae</taxon>
        <taxon>Anisakis</taxon>
        <taxon>Anisakis simplex complex</taxon>
    </lineage>
</organism>
<dbReference type="WBParaSite" id="ASIM_0000253701-mRNA-1">
    <property type="protein sequence ID" value="ASIM_0000253701-mRNA-1"/>
    <property type="gene ID" value="ASIM_0000253701"/>
</dbReference>
<reference evidence="1" key="1">
    <citation type="submission" date="2017-02" db="UniProtKB">
        <authorList>
            <consortium name="WormBaseParasite"/>
        </authorList>
    </citation>
    <scope>IDENTIFICATION</scope>
</reference>
<protein>
    <submittedName>
        <fullName evidence="1">Transporter</fullName>
    </submittedName>
</protein>
<accession>A0A0M3J4R4</accession>